<dbReference type="InterPro" id="IPR008758">
    <property type="entry name" value="Peptidase_S28"/>
</dbReference>
<keyword evidence="4" id="KW-0378">Hydrolase</keyword>
<evidence type="ECO:0000256" key="6">
    <source>
        <dbReference type="SAM" id="SignalP"/>
    </source>
</evidence>
<accession>A0AAV4RBC2</accession>
<keyword evidence="8" id="KW-1185">Reference proteome</keyword>
<feature type="chain" id="PRO_5043596023" evidence="6">
    <location>
        <begin position="20"/>
        <end position="475"/>
    </location>
</feature>
<feature type="signal peptide" evidence="6">
    <location>
        <begin position="1"/>
        <end position="19"/>
    </location>
</feature>
<proteinExistence type="inferred from homology"/>
<dbReference type="Gene3D" id="3.40.50.1820">
    <property type="entry name" value="alpha/beta hydrolase"/>
    <property type="match status" value="1"/>
</dbReference>
<organism evidence="7 8">
    <name type="scientific">Caerostris darwini</name>
    <dbReference type="NCBI Taxonomy" id="1538125"/>
    <lineage>
        <taxon>Eukaryota</taxon>
        <taxon>Metazoa</taxon>
        <taxon>Ecdysozoa</taxon>
        <taxon>Arthropoda</taxon>
        <taxon>Chelicerata</taxon>
        <taxon>Arachnida</taxon>
        <taxon>Araneae</taxon>
        <taxon>Araneomorphae</taxon>
        <taxon>Entelegynae</taxon>
        <taxon>Araneoidea</taxon>
        <taxon>Araneidae</taxon>
        <taxon>Caerostris</taxon>
    </lineage>
</organism>
<protein>
    <submittedName>
        <fullName evidence="7">Dipeptidyl peptidase 2</fullName>
    </submittedName>
</protein>
<name>A0AAV4RBC2_9ARAC</name>
<evidence type="ECO:0000256" key="5">
    <source>
        <dbReference type="ARBA" id="ARBA00023180"/>
    </source>
</evidence>
<dbReference type="PANTHER" id="PTHR11010">
    <property type="entry name" value="PROTEASE S28 PRO-X CARBOXYPEPTIDASE-RELATED"/>
    <property type="match status" value="1"/>
</dbReference>
<sequence length="475" mass="53932">MYIIYALVAFLCFIGTSNGEDYDYVESYFDQKLDHINFVFYGNYTFKQRYLYNDTWWDGTGPIFFYAGNEGNIEGFWKHTGFIFRAAKEFKALVVFAEHRYYGKSLPFGNHSFTGGAIGLLSVNQALADYAFFLKSFKEARGAEKCPVIAFGGSYGGMLAAYMRFKYPNIVQGAIASSAPLYQVAGKVSSDILFQAVTKDFRDVSPNCEARARSGFAQLNKWALAKKAGYAHIVKVFRICKPFQVDDDFQHFLRWIRNAFVSAAILDYPYPNDFWTKFPAFPVKVMCDLLESAPTPVDGLREAAGLLYNVSKNLDCFDMFKEYMYCADPTGCGSGDDATAWNYQTCSEINLEGSSHGVQDMFPDLPFNTDMRDYFCYNTFKVVPRRDFMNVEFWGEDISTSSNIVFSNGNLDPWAPGGILKNISDSVVAVIIEGGAHHLDLREDNPNDPQSVRDARNFEIANIKKWLTEYYNKLW</sequence>
<dbReference type="SUPFAM" id="SSF53474">
    <property type="entry name" value="alpha/beta-Hydrolases"/>
    <property type="match status" value="1"/>
</dbReference>
<reference evidence="7 8" key="1">
    <citation type="submission" date="2021-06" db="EMBL/GenBank/DDBJ databases">
        <title>Caerostris darwini draft genome.</title>
        <authorList>
            <person name="Kono N."/>
            <person name="Arakawa K."/>
        </authorList>
    </citation>
    <scope>NUCLEOTIDE SEQUENCE [LARGE SCALE GENOMIC DNA]</scope>
</reference>
<dbReference type="PANTHER" id="PTHR11010:SF107">
    <property type="entry name" value="DIPEPTIDYL PEPTIDASE 2"/>
    <property type="match status" value="1"/>
</dbReference>
<evidence type="ECO:0000256" key="2">
    <source>
        <dbReference type="ARBA" id="ARBA00022670"/>
    </source>
</evidence>
<keyword evidence="5" id="KW-0325">Glycoprotein</keyword>
<dbReference type="GO" id="GO:0006508">
    <property type="term" value="P:proteolysis"/>
    <property type="evidence" value="ECO:0007669"/>
    <property type="project" value="UniProtKB-KW"/>
</dbReference>
<dbReference type="Pfam" id="PF05577">
    <property type="entry name" value="Peptidase_S28"/>
    <property type="match status" value="1"/>
</dbReference>
<evidence type="ECO:0000256" key="3">
    <source>
        <dbReference type="ARBA" id="ARBA00022729"/>
    </source>
</evidence>
<dbReference type="AlphaFoldDB" id="A0AAV4RBC2"/>
<dbReference type="EMBL" id="BPLQ01005929">
    <property type="protein sequence ID" value="GIY18637.1"/>
    <property type="molecule type" value="Genomic_DNA"/>
</dbReference>
<evidence type="ECO:0000313" key="7">
    <source>
        <dbReference type="EMBL" id="GIY18637.1"/>
    </source>
</evidence>
<comment type="caution">
    <text evidence="7">The sequence shown here is derived from an EMBL/GenBank/DDBJ whole genome shotgun (WGS) entry which is preliminary data.</text>
</comment>
<dbReference type="Gene3D" id="1.20.120.980">
    <property type="entry name" value="Serine carboxypeptidase S28, SKS domain"/>
    <property type="match status" value="1"/>
</dbReference>
<dbReference type="InterPro" id="IPR029058">
    <property type="entry name" value="AB_hydrolase_fold"/>
</dbReference>
<comment type="similarity">
    <text evidence="1">Belongs to the peptidase S28 family.</text>
</comment>
<dbReference type="Proteomes" id="UP001054837">
    <property type="component" value="Unassembled WGS sequence"/>
</dbReference>
<keyword evidence="3 6" id="KW-0732">Signal</keyword>
<keyword evidence="2" id="KW-0645">Protease</keyword>
<dbReference type="GO" id="GO:0008239">
    <property type="term" value="F:dipeptidyl-peptidase activity"/>
    <property type="evidence" value="ECO:0007669"/>
    <property type="project" value="TreeGrafter"/>
</dbReference>
<evidence type="ECO:0000256" key="1">
    <source>
        <dbReference type="ARBA" id="ARBA00011079"/>
    </source>
</evidence>
<dbReference type="GO" id="GO:0070008">
    <property type="term" value="F:serine-type exopeptidase activity"/>
    <property type="evidence" value="ECO:0007669"/>
    <property type="project" value="InterPro"/>
</dbReference>
<evidence type="ECO:0000256" key="4">
    <source>
        <dbReference type="ARBA" id="ARBA00022801"/>
    </source>
</evidence>
<dbReference type="InterPro" id="IPR042269">
    <property type="entry name" value="Ser_carbopepase_S28_SKS"/>
</dbReference>
<evidence type="ECO:0000313" key="8">
    <source>
        <dbReference type="Proteomes" id="UP001054837"/>
    </source>
</evidence>
<gene>
    <name evidence="7" type="primary">DPP7</name>
    <name evidence="7" type="ORF">CDAR_11691</name>
</gene>